<gene>
    <name evidence="1" type="ordered locus">Mar181_1096</name>
</gene>
<dbReference type="OrthoDB" id="1426774at2"/>
<sequence length="212" mass="24038">MRFELDHFFILTDQPEQAGDLLVAFGLQESFRRDHKGQGTSNRRFEFANGMLEILYLRDVEEARNGPAKEMYLAERVAQPETSPFGVVLTRISGSESVRPFKGWSYQADYFPAPNAFHVGDNSNRLHEPLCVYVPFMAPVERSIDANPLRTLAEVTLLVPAQAFSDTLDSLSSVDRLSVERGDEHLVEMTLGEGVCGKWKDFHPQLPLKIHW</sequence>
<dbReference type="EMBL" id="CP002771">
    <property type="protein sequence ID" value="AEF54144.1"/>
    <property type="molecule type" value="Genomic_DNA"/>
</dbReference>
<protein>
    <recommendedName>
        <fullName evidence="3">Glyoxalase-like domain-containing protein</fullName>
    </recommendedName>
</protein>
<dbReference type="Proteomes" id="UP000009230">
    <property type="component" value="Chromosome"/>
</dbReference>
<dbReference type="KEGG" id="mpc:Mar181_1096"/>
<reference evidence="1 2" key="1">
    <citation type="journal article" date="2012" name="Stand. Genomic Sci.">
        <title>Complete genome sequence of Marinomonas posidonica type strain (IVIA-Po-181(T)).</title>
        <authorList>
            <person name="Lucas-Elio P."/>
            <person name="Goodwin L."/>
            <person name="Woyke T."/>
            <person name="Pitluck S."/>
            <person name="Nolan M."/>
            <person name="Kyrpides N.C."/>
            <person name="Detter J.C."/>
            <person name="Copeland A."/>
            <person name="Lu M."/>
            <person name="Bruce D."/>
            <person name="Detter C."/>
            <person name="Tapia R."/>
            <person name="Han S."/>
            <person name="Land M.L."/>
            <person name="Ivanova N."/>
            <person name="Mikhailova N."/>
            <person name="Johnston A.W."/>
            <person name="Sanchez-Amat A."/>
        </authorList>
    </citation>
    <scope>NUCLEOTIDE SEQUENCE [LARGE SCALE GENOMIC DNA]</scope>
    <source>
        <strain evidence="2">CECT 7376 / NCIMB 14433 / IVIA-Po-181</strain>
    </source>
</reference>
<dbReference type="STRING" id="491952.Mar181_1096"/>
<dbReference type="AlphaFoldDB" id="F6CUN4"/>
<evidence type="ECO:0000313" key="1">
    <source>
        <dbReference type="EMBL" id="AEF54144.1"/>
    </source>
</evidence>
<evidence type="ECO:0000313" key="2">
    <source>
        <dbReference type="Proteomes" id="UP000009230"/>
    </source>
</evidence>
<dbReference type="RefSeq" id="WP_013795620.1">
    <property type="nucleotide sequence ID" value="NC_015559.1"/>
</dbReference>
<organism evidence="1 2">
    <name type="scientific">Marinomonas posidonica (strain CECT 7376 / NCIMB 14433 / IVIA-Po-181)</name>
    <dbReference type="NCBI Taxonomy" id="491952"/>
    <lineage>
        <taxon>Bacteria</taxon>
        <taxon>Pseudomonadati</taxon>
        <taxon>Pseudomonadota</taxon>
        <taxon>Gammaproteobacteria</taxon>
        <taxon>Oceanospirillales</taxon>
        <taxon>Oceanospirillaceae</taxon>
        <taxon>Marinomonas</taxon>
    </lineage>
</organism>
<dbReference type="HOGENOM" id="CLU_100146_0_0_6"/>
<accession>F6CUN4</accession>
<evidence type="ECO:0008006" key="3">
    <source>
        <dbReference type="Google" id="ProtNLM"/>
    </source>
</evidence>
<proteinExistence type="predicted"/>
<name>F6CUN4_MARPP</name>
<dbReference type="eggNOG" id="ENOG5030VW1">
    <property type="taxonomic scope" value="Bacteria"/>
</dbReference>
<keyword evidence="2" id="KW-1185">Reference proteome</keyword>